<dbReference type="InterPro" id="IPR011109">
    <property type="entry name" value="DNA_bind_recombinase_dom"/>
</dbReference>
<dbReference type="Gene3D" id="3.40.50.1390">
    <property type="entry name" value="Resolvase, N-terminal catalytic domain"/>
    <property type="match status" value="1"/>
</dbReference>
<evidence type="ECO:0000259" key="2">
    <source>
        <dbReference type="PROSITE" id="PS51737"/>
    </source>
</evidence>
<evidence type="ECO:0000313" key="4">
    <source>
        <dbReference type="Proteomes" id="UP000199412"/>
    </source>
</evidence>
<dbReference type="Pfam" id="PF00239">
    <property type="entry name" value="Resolvase"/>
    <property type="match status" value="1"/>
</dbReference>
<feature type="domain" description="Recombinase" evidence="2">
    <location>
        <begin position="150"/>
        <end position="293"/>
    </location>
</feature>
<gene>
    <name evidence="3" type="ORF">SAMN05421720_13310</name>
</gene>
<keyword evidence="4" id="KW-1185">Reference proteome</keyword>
<reference evidence="3 4" key="1">
    <citation type="submission" date="2016-10" db="EMBL/GenBank/DDBJ databases">
        <authorList>
            <person name="de Groot N.N."/>
        </authorList>
    </citation>
    <scope>NUCLEOTIDE SEQUENCE [LARGE SCALE GENOMIC DNA]</scope>
    <source>
        <strain evidence="3 4">ATCC 700224</strain>
    </source>
</reference>
<evidence type="ECO:0000259" key="1">
    <source>
        <dbReference type="PROSITE" id="PS51736"/>
    </source>
</evidence>
<dbReference type="InterPro" id="IPR050639">
    <property type="entry name" value="SSR_resolvase"/>
</dbReference>
<organism evidence="3 4">
    <name type="scientific">Rhodospira trueperi</name>
    <dbReference type="NCBI Taxonomy" id="69960"/>
    <lineage>
        <taxon>Bacteria</taxon>
        <taxon>Pseudomonadati</taxon>
        <taxon>Pseudomonadota</taxon>
        <taxon>Alphaproteobacteria</taxon>
        <taxon>Rhodospirillales</taxon>
        <taxon>Rhodospirillaceae</taxon>
        <taxon>Rhodospira</taxon>
    </lineage>
</organism>
<proteinExistence type="predicted"/>
<dbReference type="AlphaFoldDB" id="A0A1G7IB52"/>
<sequence>MTLAAIYARYSSDLQRDASIDDQVRICKERLNKEGWRLHQVYSDRGISGSNLLRPGVQSLMADAGRGHFSIVVAESLDRLSRDQEDIAALFKRLSFAGVKIVTLSEGEINELHIGLKGTMGALYLKDLADKTRRGLRGRVEAGKSGGGLTYGYDVVKAFDANGEPIRGERTINEDQARIVRRIFDEYAVGRSSRTIAVGLNTDGIPGPSGKAWGFSTISGNRERGTGILNNELYIGRLVWNRLRYVKDPMSGKRVSRLNPEENWIIQDVPQMRIVDKDLWDRVKARQKKTGVDTHGKGSKGDVPATVAPKDGFWNRRRPKTLFSGLLKCGVCGGGFVKISAEHFGCATARNKGTCSNLRTIRRDRMEETILSGLRDHLMDPALYAVFAEEFTKHINT</sequence>
<dbReference type="InterPro" id="IPR038109">
    <property type="entry name" value="DNA_bind_recomb_sf"/>
</dbReference>
<dbReference type="InterPro" id="IPR006119">
    <property type="entry name" value="Resolv_N"/>
</dbReference>
<dbReference type="SUPFAM" id="SSF53041">
    <property type="entry name" value="Resolvase-like"/>
    <property type="match status" value="1"/>
</dbReference>
<dbReference type="PROSITE" id="PS51737">
    <property type="entry name" value="RECOMBINASE_DNA_BIND"/>
    <property type="match status" value="1"/>
</dbReference>
<dbReference type="OrthoDB" id="9791494at2"/>
<dbReference type="RefSeq" id="WP_092788169.1">
    <property type="nucleotide sequence ID" value="NZ_FNAP01000033.1"/>
</dbReference>
<dbReference type="InterPro" id="IPR036162">
    <property type="entry name" value="Resolvase-like_N_sf"/>
</dbReference>
<dbReference type="Proteomes" id="UP000199412">
    <property type="component" value="Unassembled WGS sequence"/>
</dbReference>
<evidence type="ECO:0000313" key="3">
    <source>
        <dbReference type="EMBL" id="SDF09788.1"/>
    </source>
</evidence>
<protein>
    <submittedName>
        <fullName evidence="3">Site-specific DNA recombinase</fullName>
    </submittedName>
</protein>
<accession>A0A1G7IB52</accession>
<feature type="domain" description="Resolvase/invertase-type recombinase catalytic" evidence="1">
    <location>
        <begin position="3"/>
        <end position="146"/>
    </location>
</feature>
<dbReference type="PANTHER" id="PTHR30461:SF23">
    <property type="entry name" value="DNA RECOMBINASE-RELATED"/>
    <property type="match status" value="1"/>
</dbReference>
<dbReference type="EMBL" id="FNAP01000033">
    <property type="protein sequence ID" value="SDF09788.1"/>
    <property type="molecule type" value="Genomic_DNA"/>
</dbReference>
<dbReference type="GO" id="GO:0003677">
    <property type="term" value="F:DNA binding"/>
    <property type="evidence" value="ECO:0007669"/>
    <property type="project" value="InterPro"/>
</dbReference>
<dbReference type="GO" id="GO:0000150">
    <property type="term" value="F:DNA strand exchange activity"/>
    <property type="evidence" value="ECO:0007669"/>
    <property type="project" value="InterPro"/>
</dbReference>
<dbReference type="InterPro" id="IPR025827">
    <property type="entry name" value="Zn_ribbon_recom_dom"/>
</dbReference>
<feature type="non-terminal residue" evidence="3">
    <location>
        <position position="397"/>
    </location>
</feature>
<dbReference type="STRING" id="69960.SAMN05421720_13310"/>
<name>A0A1G7IB52_9PROT</name>
<dbReference type="PROSITE" id="PS51736">
    <property type="entry name" value="RECOMBINASES_3"/>
    <property type="match status" value="1"/>
</dbReference>
<dbReference type="SMART" id="SM00857">
    <property type="entry name" value="Resolvase"/>
    <property type="match status" value="1"/>
</dbReference>
<dbReference type="Gene3D" id="3.90.1750.20">
    <property type="entry name" value="Putative Large Serine Recombinase, Chain B, Domain 2"/>
    <property type="match status" value="1"/>
</dbReference>
<dbReference type="PANTHER" id="PTHR30461">
    <property type="entry name" value="DNA-INVERTASE FROM LAMBDOID PROPHAGE"/>
    <property type="match status" value="1"/>
</dbReference>
<dbReference type="Pfam" id="PF07508">
    <property type="entry name" value="Recombinase"/>
    <property type="match status" value="1"/>
</dbReference>
<dbReference type="Pfam" id="PF13408">
    <property type="entry name" value="Zn_ribbon_recom"/>
    <property type="match status" value="1"/>
</dbReference>
<dbReference type="CDD" id="cd00338">
    <property type="entry name" value="Ser_Recombinase"/>
    <property type="match status" value="1"/>
</dbReference>